<evidence type="ECO:0000313" key="2">
    <source>
        <dbReference type="EMBL" id="KAF6321304.1"/>
    </source>
</evidence>
<gene>
    <name evidence="2" type="ORF">mRhiFer1_008433</name>
</gene>
<feature type="compositionally biased region" description="Basic and acidic residues" evidence="1">
    <location>
        <begin position="160"/>
        <end position="169"/>
    </location>
</feature>
<dbReference type="AlphaFoldDB" id="A0A7J7V875"/>
<sequence length="177" mass="19354">MRTLVRAASTRLRSRSSLNSWFLCVCRHQNPTEGARPRGADAEVDGGEGAPFRFPDARAGRRARAHAHWPVLAHLGLTHSLRQLGTRLPPQARPSARREAQSVWRAPEALSPAGRMSPAYVRTAPSKTTSTLACTPSRKVTRMGKAVSKRPSYPRSRRNPGRESGEGSGKKGAKGQW</sequence>
<organism evidence="2 3">
    <name type="scientific">Rhinolophus ferrumequinum</name>
    <name type="common">Greater horseshoe bat</name>
    <dbReference type="NCBI Taxonomy" id="59479"/>
    <lineage>
        <taxon>Eukaryota</taxon>
        <taxon>Metazoa</taxon>
        <taxon>Chordata</taxon>
        <taxon>Craniata</taxon>
        <taxon>Vertebrata</taxon>
        <taxon>Euteleostomi</taxon>
        <taxon>Mammalia</taxon>
        <taxon>Eutheria</taxon>
        <taxon>Laurasiatheria</taxon>
        <taxon>Chiroptera</taxon>
        <taxon>Yinpterochiroptera</taxon>
        <taxon>Rhinolophoidea</taxon>
        <taxon>Rhinolophidae</taxon>
        <taxon>Rhinolophinae</taxon>
        <taxon>Rhinolophus</taxon>
    </lineage>
</organism>
<reference evidence="2 3" key="1">
    <citation type="journal article" date="2020" name="Nature">
        <title>Six reference-quality genomes reveal evolution of bat adaptations.</title>
        <authorList>
            <person name="Jebb D."/>
            <person name="Huang Z."/>
            <person name="Pippel M."/>
            <person name="Hughes G.M."/>
            <person name="Lavrichenko K."/>
            <person name="Devanna P."/>
            <person name="Winkler S."/>
            <person name="Jermiin L.S."/>
            <person name="Skirmuntt E.C."/>
            <person name="Katzourakis A."/>
            <person name="Burkitt-Gray L."/>
            <person name="Ray D.A."/>
            <person name="Sullivan K.A.M."/>
            <person name="Roscito J.G."/>
            <person name="Kirilenko B.M."/>
            <person name="Davalos L.M."/>
            <person name="Corthals A.P."/>
            <person name="Power M.L."/>
            <person name="Jones G."/>
            <person name="Ransome R.D."/>
            <person name="Dechmann D.K.N."/>
            <person name="Locatelli A.G."/>
            <person name="Puechmaille S.J."/>
            <person name="Fedrigo O."/>
            <person name="Jarvis E.D."/>
            <person name="Hiller M."/>
            <person name="Vernes S.C."/>
            <person name="Myers E.W."/>
            <person name="Teeling E.C."/>
        </authorList>
    </citation>
    <scope>NUCLEOTIDE SEQUENCE [LARGE SCALE GENOMIC DNA]</scope>
    <source>
        <strain evidence="2">MRhiFer1</strain>
        <tissue evidence="2">Lung</tissue>
    </source>
</reference>
<evidence type="ECO:0000256" key="1">
    <source>
        <dbReference type="SAM" id="MobiDB-lite"/>
    </source>
</evidence>
<evidence type="ECO:0000313" key="3">
    <source>
        <dbReference type="Proteomes" id="UP000585614"/>
    </source>
</evidence>
<comment type="caution">
    <text evidence="2">The sequence shown here is derived from an EMBL/GenBank/DDBJ whole genome shotgun (WGS) entry which is preliminary data.</text>
</comment>
<name>A0A7J7V875_RHIFE</name>
<accession>A0A7J7V875</accession>
<dbReference type="EMBL" id="JACAGC010000014">
    <property type="protein sequence ID" value="KAF6321304.1"/>
    <property type="molecule type" value="Genomic_DNA"/>
</dbReference>
<feature type="region of interest" description="Disordered" evidence="1">
    <location>
        <begin position="136"/>
        <end position="177"/>
    </location>
</feature>
<proteinExistence type="predicted"/>
<dbReference type="Proteomes" id="UP000585614">
    <property type="component" value="Unassembled WGS sequence"/>
</dbReference>
<protein>
    <submittedName>
        <fullName evidence="2">Uncharacterized protein</fullName>
    </submittedName>
</protein>